<keyword evidence="4 6" id="KW-0131">Cell cycle</keyword>
<feature type="domain" description="Septum site-determining protein MinC N-terminal" evidence="8">
    <location>
        <begin position="7"/>
        <end position="79"/>
    </location>
</feature>
<evidence type="ECO:0000256" key="1">
    <source>
        <dbReference type="ARBA" id="ARBA00006291"/>
    </source>
</evidence>
<dbReference type="AlphaFoldDB" id="A0A841KN76"/>
<dbReference type="PANTHER" id="PTHR34108">
    <property type="entry name" value="SEPTUM SITE-DETERMINING PROTEIN MINC"/>
    <property type="match status" value="1"/>
</dbReference>
<evidence type="ECO:0000256" key="2">
    <source>
        <dbReference type="ARBA" id="ARBA00022618"/>
    </source>
</evidence>
<dbReference type="GO" id="GO:0000902">
    <property type="term" value="P:cell morphogenesis"/>
    <property type="evidence" value="ECO:0007669"/>
    <property type="project" value="InterPro"/>
</dbReference>
<dbReference type="InterPro" id="IPR016098">
    <property type="entry name" value="CAP/MinC_C"/>
</dbReference>
<gene>
    <name evidence="6" type="primary">minC</name>
    <name evidence="9" type="ORF">HNQ80_000982</name>
</gene>
<dbReference type="InterPro" id="IPR013033">
    <property type="entry name" value="MinC"/>
</dbReference>
<dbReference type="Proteomes" id="UP000579281">
    <property type="component" value="Unassembled WGS sequence"/>
</dbReference>
<comment type="subunit">
    <text evidence="5 6">Interacts with MinD and FtsZ.</text>
</comment>
<evidence type="ECO:0000256" key="4">
    <source>
        <dbReference type="ARBA" id="ARBA00023306"/>
    </source>
</evidence>
<dbReference type="PANTHER" id="PTHR34108:SF1">
    <property type="entry name" value="SEPTUM SITE-DETERMINING PROTEIN MINC"/>
    <property type="match status" value="1"/>
</dbReference>
<organism evidence="9 10">
    <name type="scientific">Anaerosolibacter carboniphilus</name>
    <dbReference type="NCBI Taxonomy" id="1417629"/>
    <lineage>
        <taxon>Bacteria</taxon>
        <taxon>Bacillati</taxon>
        <taxon>Bacillota</taxon>
        <taxon>Clostridia</taxon>
        <taxon>Peptostreptococcales</taxon>
        <taxon>Thermotaleaceae</taxon>
        <taxon>Anaerosolibacter</taxon>
    </lineage>
</organism>
<evidence type="ECO:0000259" key="8">
    <source>
        <dbReference type="Pfam" id="PF22642"/>
    </source>
</evidence>
<keyword evidence="10" id="KW-1185">Reference proteome</keyword>
<comment type="similarity">
    <text evidence="1 6">Belongs to the MinC family.</text>
</comment>
<dbReference type="EMBL" id="JACHEN010000004">
    <property type="protein sequence ID" value="MBB6214897.1"/>
    <property type="molecule type" value="Genomic_DNA"/>
</dbReference>
<dbReference type="Gene3D" id="2.160.20.70">
    <property type="match status" value="1"/>
</dbReference>
<dbReference type="Gene3D" id="3.30.160.540">
    <property type="match status" value="1"/>
</dbReference>
<comment type="function">
    <text evidence="6">Cell division inhibitor that blocks the formation of polar Z ring septums. Rapidly oscillates between the poles of the cell to destabilize FtsZ filaments that have formed before they mature into polar Z rings. Prevents FtsZ polymerization.</text>
</comment>
<name>A0A841KN76_9FIRM</name>
<dbReference type="InterPro" id="IPR055219">
    <property type="entry name" value="MinC_N_1"/>
</dbReference>
<dbReference type="Pfam" id="PF22642">
    <property type="entry name" value="MinC_N_1"/>
    <property type="match status" value="1"/>
</dbReference>
<accession>A0A841KN76</accession>
<comment type="caution">
    <text evidence="9">The sequence shown here is derived from an EMBL/GenBank/DDBJ whole genome shotgun (WGS) entry which is preliminary data.</text>
</comment>
<protein>
    <recommendedName>
        <fullName evidence="6">Probable septum site-determining protein MinC</fullName>
    </recommendedName>
</protein>
<keyword evidence="2 6" id="KW-0132">Cell division</keyword>
<reference evidence="9 10" key="1">
    <citation type="submission" date="2020-08" db="EMBL/GenBank/DDBJ databases">
        <title>Genomic Encyclopedia of Type Strains, Phase IV (KMG-IV): sequencing the most valuable type-strain genomes for metagenomic binning, comparative biology and taxonomic classification.</title>
        <authorList>
            <person name="Goeker M."/>
        </authorList>
    </citation>
    <scope>NUCLEOTIDE SEQUENCE [LARGE SCALE GENOMIC DNA]</scope>
    <source>
        <strain evidence="9 10">DSM 103526</strain>
    </source>
</reference>
<evidence type="ECO:0000256" key="5">
    <source>
        <dbReference type="ARBA" id="ARBA00046874"/>
    </source>
</evidence>
<dbReference type="GO" id="GO:0000917">
    <property type="term" value="P:division septum assembly"/>
    <property type="evidence" value="ECO:0007669"/>
    <property type="project" value="UniProtKB-KW"/>
</dbReference>
<evidence type="ECO:0000256" key="6">
    <source>
        <dbReference type="HAMAP-Rule" id="MF_00267"/>
    </source>
</evidence>
<keyword evidence="3 6" id="KW-0717">Septation</keyword>
<sequence length="212" mass="23811">MPRNSTVSFKGNKDGISIYLSPHMDYHDVKEQLVKKLESTKQFFAGAKVIGFEGKELSKDEKDEIKEIIQLRYNMTIDEEERLKEHCTETKKHLVFEGIEEGHTKFIRATVRSGQRIIFEGNVVVLGDVNPGAEIIAEGNIIVMGILRGLAHAGASGNHRAYVAAICLQPTQLRIADTITRSPDNEKTRPMIPELALIKDNMLVIEPYLPSR</sequence>
<evidence type="ECO:0000313" key="9">
    <source>
        <dbReference type="EMBL" id="MBB6214897.1"/>
    </source>
</evidence>
<evidence type="ECO:0000313" key="10">
    <source>
        <dbReference type="Proteomes" id="UP000579281"/>
    </source>
</evidence>
<evidence type="ECO:0000259" key="7">
    <source>
        <dbReference type="Pfam" id="PF03775"/>
    </source>
</evidence>
<dbReference type="HAMAP" id="MF_00267">
    <property type="entry name" value="MinC"/>
    <property type="match status" value="1"/>
</dbReference>
<dbReference type="InterPro" id="IPR036145">
    <property type="entry name" value="MinC_C_sf"/>
</dbReference>
<dbReference type="InterPro" id="IPR005526">
    <property type="entry name" value="Septum_form_inhib_MinC_C"/>
</dbReference>
<feature type="domain" description="Septum formation inhibitor MinC C-terminal" evidence="7">
    <location>
        <begin position="106"/>
        <end position="206"/>
    </location>
</feature>
<proteinExistence type="inferred from homology"/>
<dbReference type="Pfam" id="PF03775">
    <property type="entry name" value="MinC_C"/>
    <property type="match status" value="1"/>
</dbReference>
<evidence type="ECO:0000256" key="3">
    <source>
        <dbReference type="ARBA" id="ARBA00023210"/>
    </source>
</evidence>
<dbReference type="NCBIfam" id="TIGR01222">
    <property type="entry name" value="minC"/>
    <property type="match status" value="1"/>
</dbReference>
<dbReference type="GO" id="GO:1901891">
    <property type="term" value="P:regulation of cell septum assembly"/>
    <property type="evidence" value="ECO:0007669"/>
    <property type="project" value="InterPro"/>
</dbReference>
<dbReference type="SUPFAM" id="SSF63848">
    <property type="entry name" value="Cell-division inhibitor MinC, C-terminal domain"/>
    <property type="match status" value="1"/>
</dbReference>
<dbReference type="RefSeq" id="WP_184308698.1">
    <property type="nucleotide sequence ID" value="NZ_JACHEN010000004.1"/>
</dbReference>